<keyword evidence="1" id="KW-0812">Transmembrane</keyword>
<evidence type="ECO:0000313" key="3">
    <source>
        <dbReference type="Proteomes" id="UP000186091"/>
    </source>
</evidence>
<evidence type="ECO:0000256" key="1">
    <source>
        <dbReference type="SAM" id="Phobius"/>
    </source>
</evidence>
<sequence>MDSSLGSVVLMLFSVVLIAVVCTSTTRMAAQGKLDRHGSAGIRTRHTQASDAAWKKGHSAALPLVYKTGWVAAITIPIAIVTELALGNPWGILTGLAGMLCEVATLLLAARVANQAARSAI</sequence>
<reference evidence="2 3" key="1">
    <citation type="submission" date="2015-12" db="EMBL/GenBank/DDBJ databases">
        <title>Genome sequence of Corynebacterium AS 1.542.</title>
        <authorList>
            <person name="Yang J."/>
            <person name="Yang S."/>
        </authorList>
    </citation>
    <scope>NUCLEOTIDE SEQUENCE [LARGE SCALE GENOMIC DNA]</scope>
    <source>
        <strain evidence="2 3">AS 1.542</strain>
    </source>
</reference>
<dbReference type="InterPro" id="IPR025962">
    <property type="entry name" value="SdpI/YhfL"/>
</dbReference>
<dbReference type="EMBL" id="LOQT01000032">
    <property type="protein sequence ID" value="OKX76914.1"/>
    <property type="molecule type" value="Genomic_DNA"/>
</dbReference>
<comment type="caution">
    <text evidence="2">The sequence shown here is derived from an EMBL/GenBank/DDBJ whole genome shotgun (WGS) entry which is preliminary data.</text>
</comment>
<accession>A0AB36I7R7</accession>
<feature type="transmembrane region" description="Helical" evidence="1">
    <location>
        <begin position="6"/>
        <end position="26"/>
    </location>
</feature>
<keyword evidence="1" id="KW-0472">Membrane</keyword>
<protein>
    <recommendedName>
        <fullName evidence="4">SdpI family protein</fullName>
    </recommendedName>
</protein>
<dbReference type="RefSeq" id="WP_003858114.1">
    <property type="nucleotide sequence ID" value="NZ_CP010451.1"/>
</dbReference>
<feature type="transmembrane region" description="Helical" evidence="1">
    <location>
        <begin position="92"/>
        <end position="113"/>
    </location>
</feature>
<proteinExistence type="predicted"/>
<evidence type="ECO:0008006" key="4">
    <source>
        <dbReference type="Google" id="ProtNLM"/>
    </source>
</evidence>
<dbReference type="AlphaFoldDB" id="A0AB36I7R7"/>
<dbReference type="KEGG" id="cgx:SB89_04130"/>
<gene>
    <name evidence="2" type="ORF">AUP69_14520</name>
</gene>
<keyword evidence="1" id="KW-1133">Transmembrane helix</keyword>
<evidence type="ECO:0000313" key="2">
    <source>
        <dbReference type="EMBL" id="OKX76914.1"/>
    </source>
</evidence>
<name>A0AB36I7R7_CORGT</name>
<feature type="transmembrane region" description="Helical" evidence="1">
    <location>
        <begin position="64"/>
        <end position="86"/>
    </location>
</feature>
<organism evidence="2 3">
    <name type="scientific">Corynebacterium glutamicum</name>
    <name type="common">Brevibacterium saccharolyticum</name>
    <dbReference type="NCBI Taxonomy" id="1718"/>
    <lineage>
        <taxon>Bacteria</taxon>
        <taxon>Bacillati</taxon>
        <taxon>Actinomycetota</taxon>
        <taxon>Actinomycetes</taxon>
        <taxon>Mycobacteriales</taxon>
        <taxon>Corynebacteriaceae</taxon>
        <taxon>Corynebacterium</taxon>
    </lineage>
</organism>
<dbReference type="Pfam" id="PF13630">
    <property type="entry name" value="SdpI"/>
    <property type="match status" value="1"/>
</dbReference>
<dbReference type="Proteomes" id="UP000186091">
    <property type="component" value="Unassembled WGS sequence"/>
</dbReference>